<comment type="caution">
    <text evidence="2">The sequence shown here is derived from an EMBL/GenBank/DDBJ whole genome shotgun (WGS) entry which is preliminary data.</text>
</comment>
<dbReference type="Proteomes" id="UP000294003">
    <property type="component" value="Unassembled WGS sequence"/>
</dbReference>
<accession>A0ABY0H6D0</accession>
<gene>
    <name evidence="2" type="ORF">DL762_005318</name>
</gene>
<feature type="compositionally biased region" description="Gly residues" evidence="1">
    <location>
        <begin position="152"/>
        <end position="161"/>
    </location>
</feature>
<feature type="region of interest" description="Disordered" evidence="1">
    <location>
        <begin position="123"/>
        <end position="161"/>
    </location>
</feature>
<protein>
    <submittedName>
        <fullName evidence="2">Uncharacterized protein</fullName>
    </submittedName>
</protein>
<organism evidence="2 3">
    <name type="scientific">Monosporascus cannonballus</name>
    <dbReference type="NCBI Taxonomy" id="155416"/>
    <lineage>
        <taxon>Eukaryota</taxon>
        <taxon>Fungi</taxon>
        <taxon>Dikarya</taxon>
        <taxon>Ascomycota</taxon>
        <taxon>Pezizomycotina</taxon>
        <taxon>Sordariomycetes</taxon>
        <taxon>Xylariomycetidae</taxon>
        <taxon>Xylariales</taxon>
        <taxon>Xylariales incertae sedis</taxon>
        <taxon>Monosporascus</taxon>
    </lineage>
</organism>
<evidence type="ECO:0000256" key="1">
    <source>
        <dbReference type="SAM" id="MobiDB-lite"/>
    </source>
</evidence>
<feature type="compositionally biased region" description="Low complexity" evidence="1">
    <location>
        <begin position="130"/>
        <end position="151"/>
    </location>
</feature>
<dbReference type="EMBL" id="QJNS01000143">
    <property type="protein sequence ID" value="RYO85138.1"/>
    <property type="molecule type" value="Genomic_DNA"/>
</dbReference>
<proteinExistence type="predicted"/>
<reference evidence="2 3" key="1">
    <citation type="submission" date="2018-06" db="EMBL/GenBank/DDBJ databases">
        <title>Complete Genomes of Monosporascus.</title>
        <authorList>
            <person name="Robinson A.J."/>
            <person name="Natvig D.O."/>
        </authorList>
    </citation>
    <scope>NUCLEOTIDE SEQUENCE [LARGE SCALE GENOMIC DNA]</scope>
    <source>
        <strain evidence="2 3">CBS 609.92</strain>
    </source>
</reference>
<evidence type="ECO:0000313" key="3">
    <source>
        <dbReference type="Proteomes" id="UP000294003"/>
    </source>
</evidence>
<keyword evidence="3" id="KW-1185">Reference proteome</keyword>
<name>A0ABY0H6D0_9PEZI</name>
<evidence type="ECO:0000313" key="2">
    <source>
        <dbReference type="EMBL" id="RYO85138.1"/>
    </source>
</evidence>
<sequence>MSHPSSTPVKVPASAATYTAATLDPDLRSQINTVLLREGHIAKIQEHLLHSLDAHPSNWPSAVESHALSLLRSGEVSTFPALIRRVLEDVRHDTAAAEASAATATSSGSETMASAASIDTATKNGEVNGTSATVNGNTITTTKKTGVNGTSSSGGGGGGGGDTANNLAVPAAVIEGVLKVARESLEAVCQLEEGGGSAVTNGG</sequence>